<organism evidence="4 5">
    <name type="scientific">Acrobeloides nanus</name>
    <dbReference type="NCBI Taxonomy" id="290746"/>
    <lineage>
        <taxon>Eukaryota</taxon>
        <taxon>Metazoa</taxon>
        <taxon>Ecdysozoa</taxon>
        <taxon>Nematoda</taxon>
        <taxon>Chromadorea</taxon>
        <taxon>Rhabditida</taxon>
        <taxon>Tylenchina</taxon>
        <taxon>Cephalobomorpha</taxon>
        <taxon>Cephaloboidea</taxon>
        <taxon>Cephalobidae</taxon>
        <taxon>Acrobeloides</taxon>
    </lineage>
</organism>
<dbReference type="PANTHER" id="PTHR23208">
    <property type="entry name" value="LYSOZYME PROTEIN"/>
    <property type="match status" value="1"/>
</dbReference>
<dbReference type="PROSITE" id="PS51904">
    <property type="entry name" value="GLYCOSYL_HYDROL_F25_2"/>
    <property type="match status" value="1"/>
</dbReference>
<dbReference type="InterPro" id="IPR002053">
    <property type="entry name" value="Glyco_hydro_25"/>
</dbReference>
<dbReference type="SUPFAM" id="SSF51445">
    <property type="entry name" value="(Trans)glycosidases"/>
    <property type="match status" value="1"/>
</dbReference>
<evidence type="ECO:0000256" key="1">
    <source>
        <dbReference type="ARBA" id="ARBA00010646"/>
    </source>
</evidence>
<dbReference type="GO" id="GO:0009253">
    <property type="term" value="P:peptidoglycan catabolic process"/>
    <property type="evidence" value="ECO:0007669"/>
    <property type="project" value="InterPro"/>
</dbReference>
<accession>A0A914CID3</accession>
<feature type="chain" id="PRO_5036873648" evidence="3">
    <location>
        <begin position="19"/>
        <end position="213"/>
    </location>
</feature>
<proteinExistence type="inferred from homology"/>
<dbReference type="WBParaSite" id="ACRNAN_scaffold10984.g9732.t1">
    <property type="protein sequence ID" value="ACRNAN_scaffold10984.g9732.t1"/>
    <property type="gene ID" value="ACRNAN_scaffold10984.g9732"/>
</dbReference>
<dbReference type="InterPro" id="IPR051595">
    <property type="entry name" value="GH25_Enzymes"/>
</dbReference>
<dbReference type="AlphaFoldDB" id="A0A914CID3"/>
<evidence type="ECO:0000313" key="5">
    <source>
        <dbReference type="WBParaSite" id="ACRNAN_scaffold10984.g9732.t1"/>
    </source>
</evidence>
<name>A0A914CID3_9BILA</name>
<dbReference type="GO" id="GO:0003796">
    <property type="term" value="F:lysozyme activity"/>
    <property type="evidence" value="ECO:0007669"/>
    <property type="project" value="InterPro"/>
</dbReference>
<protein>
    <submittedName>
        <fullName evidence="5">Lysozyme</fullName>
    </submittedName>
</protein>
<dbReference type="CDD" id="cd06416">
    <property type="entry name" value="GH25_Lys1-like"/>
    <property type="match status" value="1"/>
</dbReference>
<dbReference type="GO" id="GO:0016998">
    <property type="term" value="P:cell wall macromolecule catabolic process"/>
    <property type="evidence" value="ECO:0007669"/>
    <property type="project" value="InterPro"/>
</dbReference>
<dbReference type="Gene3D" id="3.20.20.80">
    <property type="entry name" value="Glycosidases"/>
    <property type="match status" value="1"/>
</dbReference>
<dbReference type="GO" id="GO:0045087">
    <property type="term" value="P:innate immune response"/>
    <property type="evidence" value="ECO:0007669"/>
    <property type="project" value="TreeGrafter"/>
</dbReference>
<feature type="signal peptide" evidence="3">
    <location>
        <begin position="1"/>
        <end position="18"/>
    </location>
</feature>
<comment type="similarity">
    <text evidence="1">Belongs to the glycosyl hydrolase 25 family.</text>
</comment>
<dbReference type="PANTHER" id="PTHR23208:SF36">
    <property type="entry name" value="LYSOZYME-RELATED"/>
    <property type="match status" value="1"/>
</dbReference>
<evidence type="ECO:0000256" key="2">
    <source>
        <dbReference type="ARBA" id="ARBA00022729"/>
    </source>
</evidence>
<dbReference type="Pfam" id="PF01183">
    <property type="entry name" value="Glyco_hydro_25"/>
    <property type="match status" value="1"/>
</dbReference>
<dbReference type="InterPro" id="IPR017853">
    <property type="entry name" value="GH"/>
</dbReference>
<evidence type="ECO:0000313" key="4">
    <source>
        <dbReference type="Proteomes" id="UP000887540"/>
    </source>
</evidence>
<keyword evidence="2 3" id="KW-0732">Signal</keyword>
<evidence type="ECO:0000256" key="3">
    <source>
        <dbReference type="SAM" id="SignalP"/>
    </source>
</evidence>
<keyword evidence="4" id="KW-1185">Reference proteome</keyword>
<reference evidence="5" key="1">
    <citation type="submission" date="2022-11" db="UniProtKB">
        <authorList>
            <consortium name="WormBaseParasite"/>
        </authorList>
    </citation>
    <scope>IDENTIFICATION</scope>
</reference>
<dbReference type="GO" id="GO:0007165">
    <property type="term" value="P:signal transduction"/>
    <property type="evidence" value="ECO:0007669"/>
    <property type="project" value="TreeGrafter"/>
</dbReference>
<sequence>MKLVTLIALALVIRASYATLGFDAISTLTSSTFQCLGSNGYSFFIARVGRSNGQVDTVGVQNIKNARSAGWTNVDAYIFPCTASCASASNQVQNAINAIKNAGTTVGTIWLDIEILSWPSNTATNRQFITDMVNTVQNNGYRVGIYTNANNWNTIVGAWTGTSSLPLWWAKYDGQQNFGSFSPFGGWSAPTIKQYEGDVNGPCGVSLDQNWRP</sequence>
<dbReference type="Proteomes" id="UP000887540">
    <property type="component" value="Unplaced"/>
</dbReference>